<reference evidence="3" key="1">
    <citation type="journal article" date="2023" name="IScience">
        <title>Live-bearing cockroach genome reveals convergent evolutionary mechanisms linked to viviparity in insects and beyond.</title>
        <authorList>
            <person name="Fouks B."/>
            <person name="Harrison M.C."/>
            <person name="Mikhailova A.A."/>
            <person name="Marchal E."/>
            <person name="English S."/>
            <person name="Carruthers M."/>
            <person name="Jennings E.C."/>
            <person name="Chiamaka E.L."/>
            <person name="Frigard R.A."/>
            <person name="Pippel M."/>
            <person name="Attardo G.M."/>
            <person name="Benoit J.B."/>
            <person name="Bornberg-Bauer E."/>
            <person name="Tobe S.S."/>
        </authorList>
    </citation>
    <scope>NUCLEOTIDE SEQUENCE</scope>
    <source>
        <strain evidence="3">Stay&amp;Tobe</strain>
    </source>
</reference>
<organism evidence="3 4">
    <name type="scientific">Diploptera punctata</name>
    <name type="common">Pacific beetle cockroach</name>
    <dbReference type="NCBI Taxonomy" id="6984"/>
    <lineage>
        <taxon>Eukaryota</taxon>
        <taxon>Metazoa</taxon>
        <taxon>Ecdysozoa</taxon>
        <taxon>Arthropoda</taxon>
        <taxon>Hexapoda</taxon>
        <taxon>Insecta</taxon>
        <taxon>Pterygota</taxon>
        <taxon>Neoptera</taxon>
        <taxon>Polyneoptera</taxon>
        <taxon>Dictyoptera</taxon>
        <taxon>Blattodea</taxon>
        <taxon>Blaberoidea</taxon>
        <taxon>Blaberidae</taxon>
        <taxon>Diplopterinae</taxon>
        <taxon>Diploptera</taxon>
    </lineage>
</organism>
<evidence type="ECO:0000313" key="3">
    <source>
        <dbReference type="EMBL" id="KAJ9576220.1"/>
    </source>
</evidence>
<reference evidence="3" key="2">
    <citation type="submission" date="2023-05" db="EMBL/GenBank/DDBJ databases">
        <authorList>
            <person name="Fouks B."/>
        </authorList>
    </citation>
    <scope>NUCLEOTIDE SEQUENCE</scope>
    <source>
        <strain evidence="3">Stay&amp;Tobe</strain>
        <tissue evidence="3">Testes</tissue>
    </source>
</reference>
<dbReference type="InterPro" id="IPR021777">
    <property type="entry name" value="SANBR_BTB"/>
</dbReference>
<feature type="compositionally biased region" description="Polar residues" evidence="1">
    <location>
        <begin position="725"/>
        <end position="745"/>
    </location>
</feature>
<feature type="region of interest" description="Disordered" evidence="1">
    <location>
        <begin position="699"/>
        <end position="799"/>
    </location>
</feature>
<evidence type="ECO:0000259" key="2">
    <source>
        <dbReference type="Pfam" id="PF11822"/>
    </source>
</evidence>
<evidence type="ECO:0000313" key="4">
    <source>
        <dbReference type="Proteomes" id="UP001233999"/>
    </source>
</evidence>
<gene>
    <name evidence="3" type="ORF">L9F63_006953</name>
</gene>
<name>A0AAD8E3S9_DIPPU</name>
<dbReference type="Proteomes" id="UP001233999">
    <property type="component" value="Unassembled WGS sequence"/>
</dbReference>
<dbReference type="InterPro" id="IPR045902">
    <property type="entry name" value="SANBR-like"/>
</dbReference>
<dbReference type="Pfam" id="PF11822">
    <property type="entry name" value="BTB_SANBR"/>
    <property type="match status" value="1"/>
</dbReference>
<evidence type="ECO:0000256" key="1">
    <source>
        <dbReference type="SAM" id="MobiDB-lite"/>
    </source>
</evidence>
<accession>A0AAD8E3S9</accession>
<dbReference type="PANTHER" id="PTHR20946">
    <property type="entry name" value="SANT AND BTB DOMAIN REGULATOR OF CLASS SWITCH RECOMBINATION"/>
    <property type="match status" value="1"/>
</dbReference>
<dbReference type="EMBL" id="JASPKZ010009805">
    <property type="protein sequence ID" value="KAJ9576220.1"/>
    <property type="molecule type" value="Genomic_DNA"/>
</dbReference>
<feature type="compositionally biased region" description="Low complexity" evidence="1">
    <location>
        <begin position="746"/>
        <end position="776"/>
    </location>
</feature>
<feature type="compositionally biased region" description="Basic and acidic residues" evidence="1">
    <location>
        <begin position="699"/>
        <end position="709"/>
    </location>
</feature>
<dbReference type="PANTHER" id="PTHR20946:SF0">
    <property type="entry name" value="SANT AND BTB DOMAIN REGULATOR OF CLASS SWITCH RECOMBINATION"/>
    <property type="match status" value="1"/>
</dbReference>
<sequence>MPNENIEHLNSLKCDASLVANTFYRSSFKSSSKFEKKTCSEITFKDFLDFLRTAYQINEAIEGVPDGLINKIDWKDVAMNEFVSSLLALKDDNSKTKSISDKSGSDIVSSDRTEGSDSNFKSSEVSIEVQSEISEQNEDNDVSILKSSSHNFVQNNDIDLNKNIGSDGDSKNKLGNVKENVLNDLKKPQNIFTPEQLKSKILLSSKQIDNRKKLVAKRDDNKSLENLMKRKLNEVIQEGLLDSVLPYVVPKQPSAHPVTKKPTLADVKKPSSLTSLDKSASGQFSKEKLAINNRRKSSSGEVEVEIHVCDEVKNLKRDFRCPQKLLVSKMGYFAEVTTGQKLEDMDISVHCDITIFDWLMRWVKRDSSPQENWPKLDAGNVVPILVSAAFLQMDPLLQDCLQFCREHMNEIAKTSTNLSCLNDSILTRLANLFSNSDVEALRDKKDKIQSRLYCKLIMALTETSPEPARGHFASLASIYRCSKCSKLIVKQLAANIPCKPCNMKMDRFGNIHANHTRDQNWNLNDYIRGLRQELKSWGQVYWRLWGDCHFLLCTACHKYFPVNQMKWCCHHPEPAQFFTMEHQRAMTFPIGRYNCCGERTYRFQLLTTNQSGCQYKEHSPAVNSPRDTEVNSLFNKYQSLITLDPPTLQFPERLTRLTRTNHNGRGETVSRDVLWWEGIELAPPRPRQGLLARIWETHHKKEQQRHTDGGSRNNSSTSSGTNRTQFQQPLKKQISTVDVSNSTNANTEADNSTSNDDTSSSTTSSDTDNSEESSNAPVRRITTKPRRVEPHFFTPSRNK</sequence>
<dbReference type="AlphaFoldDB" id="A0AAD8E3S9"/>
<feature type="region of interest" description="Disordered" evidence="1">
    <location>
        <begin position="95"/>
        <end position="139"/>
    </location>
</feature>
<keyword evidence="4" id="KW-1185">Reference proteome</keyword>
<proteinExistence type="predicted"/>
<feature type="compositionally biased region" description="Low complexity" evidence="1">
    <location>
        <begin position="122"/>
        <end position="134"/>
    </location>
</feature>
<feature type="domain" description="SANT and BTB" evidence="2">
    <location>
        <begin position="304"/>
        <end position="401"/>
    </location>
</feature>
<comment type="caution">
    <text evidence="3">The sequence shown here is derived from an EMBL/GenBank/DDBJ whole genome shotgun (WGS) entry which is preliminary data.</text>
</comment>
<feature type="compositionally biased region" description="Basic and acidic residues" evidence="1">
    <location>
        <begin position="95"/>
        <end position="115"/>
    </location>
</feature>
<feature type="compositionally biased region" description="Low complexity" evidence="1">
    <location>
        <begin position="710"/>
        <end position="724"/>
    </location>
</feature>
<protein>
    <recommendedName>
        <fullName evidence="2">SANT and BTB domain-containing protein</fullName>
    </recommendedName>
</protein>